<gene>
    <name evidence="1" type="ORF">SAMN05660964_02899</name>
</gene>
<keyword evidence="2" id="KW-1185">Reference proteome</keyword>
<dbReference type="Pfam" id="PF03683">
    <property type="entry name" value="UPF0175"/>
    <property type="match status" value="1"/>
</dbReference>
<dbReference type="OrthoDB" id="5624175at2"/>
<dbReference type="Proteomes" id="UP000199397">
    <property type="component" value="Unassembled WGS sequence"/>
</dbReference>
<dbReference type="RefSeq" id="WP_093069767.1">
    <property type="nucleotide sequence ID" value="NZ_FNQP01000019.1"/>
</dbReference>
<name>A0A1H4FA95_9GAMM</name>
<dbReference type="AlphaFoldDB" id="A0A1H4FA95"/>
<reference evidence="1 2" key="1">
    <citation type="submission" date="2016-10" db="EMBL/GenBank/DDBJ databases">
        <authorList>
            <person name="de Groot N.N."/>
        </authorList>
    </citation>
    <scope>NUCLEOTIDE SEQUENCE [LARGE SCALE GENOMIC DNA]</scope>
    <source>
        <strain evidence="1 2">DSM 21228</strain>
    </source>
</reference>
<dbReference type="EMBL" id="FNQP01000019">
    <property type="protein sequence ID" value="SEA94215.1"/>
    <property type="molecule type" value="Genomic_DNA"/>
</dbReference>
<protein>
    <submittedName>
        <fullName evidence="1">Uncharacterized protein family (UPF0175)</fullName>
    </submittedName>
</protein>
<proteinExistence type="predicted"/>
<evidence type="ECO:0000313" key="2">
    <source>
        <dbReference type="Proteomes" id="UP000199397"/>
    </source>
</evidence>
<evidence type="ECO:0000313" key="1">
    <source>
        <dbReference type="EMBL" id="SEA94215.1"/>
    </source>
</evidence>
<accession>A0A1H4FA95</accession>
<dbReference type="STRING" id="525918.SAMN05660964_02899"/>
<organism evidence="1 2">
    <name type="scientific">Thiothrix caldifontis</name>
    <dbReference type="NCBI Taxonomy" id="525918"/>
    <lineage>
        <taxon>Bacteria</taxon>
        <taxon>Pseudomonadati</taxon>
        <taxon>Pseudomonadota</taxon>
        <taxon>Gammaproteobacteria</taxon>
        <taxon>Thiotrichales</taxon>
        <taxon>Thiotrichaceae</taxon>
        <taxon>Thiothrix</taxon>
    </lineage>
</organism>
<dbReference type="InterPro" id="IPR005368">
    <property type="entry name" value="UPF0175"/>
</dbReference>
<sequence length="109" mass="11850">MQVIGIKELQTNPGKLTKAFQDNDYLLITKHGQPLGLALPFAEGIMEQGLLPWFAIKGFQSGDLSLGQLSKALGKNQHETIKLLELLGVPVADYDFAEDLAAIEKMLAA</sequence>